<feature type="repeat" description="PPR" evidence="2">
    <location>
        <begin position="491"/>
        <end position="525"/>
    </location>
</feature>
<feature type="repeat" description="PPR" evidence="2">
    <location>
        <begin position="702"/>
        <end position="736"/>
    </location>
</feature>
<dbReference type="Pfam" id="PF13041">
    <property type="entry name" value="PPR_2"/>
    <property type="match status" value="3"/>
</dbReference>
<dbReference type="PROSITE" id="PS51375">
    <property type="entry name" value="PPR"/>
    <property type="match status" value="8"/>
</dbReference>
<feature type="compositionally biased region" description="Polar residues" evidence="3">
    <location>
        <begin position="16"/>
        <end position="29"/>
    </location>
</feature>
<dbReference type="InterPro" id="IPR002885">
    <property type="entry name" value="PPR_rpt"/>
</dbReference>
<dbReference type="SUPFAM" id="SSF64182">
    <property type="entry name" value="DHH phosphoesterases"/>
    <property type="match status" value="1"/>
</dbReference>
<dbReference type="Gene3D" id="1.25.40.10">
    <property type="entry name" value="Tetratricopeptide repeat domain"/>
    <property type="match status" value="6"/>
</dbReference>
<dbReference type="EnsemblPlants" id="Bo3g185000.1">
    <property type="protein sequence ID" value="Bo3g185000.1"/>
    <property type="gene ID" value="Bo3g185000"/>
</dbReference>
<accession>A0A0D3BN65</accession>
<evidence type="ECO:0000313" key="5">
    <source>
        <dbReference type="Proteomes" id="UP000032141"/>
    </source>
</evidence>
<proteinExistence type="predicted"/>
<reference evidence="4" key="2">
    <citation type="submission" date="2015-03" db="UniProtKB">
        <authorList>
            <consortium name="EnsemblPlants"/>
        </authorList>
    </citation>
    <scope>IDENTIFICATION</scope>
</reference>
<evidence type="ECO:0000313" key="4">
    <source>
        <dbReference type="EnsemblPlants" id="Bo3g185000.1"/>
    </source>
</evidence>
<feature type="compositionally biased region" description="Low complexity" evidence="3">
    <location>
        <begin position="32"/>
        <end position="47"/>
    </location>
</feature>
<organism evidence="4 5">
    <name type="scientific">Brassica oleracea var. oleracea</name>
    <dbReference type="NCBI Taxonomy" id="109376"/>
    <lineage>
        <taxon>Eukaryota</taxon>
        <taxon>Viridiplantae</taxon>
        <taxon>Streptophyta</taxon>
        <taxon>Embryophyta</taxon>
        <taxon>Tracheophyta</taxon>
        <taxon>Spermatophyta</taxon>
        <taxon>Magnoliopsida</taxon>
        <taxon>eudicotyledons</taxon>
        <taxon>Gunneridae</taxon>
        <taxon>Pentapetalae</taxon>
        <taxon>rosids</taxon>
        <taxon>malvids</taxon>
        <taxon>Brassicales</taxon>
        <taxon>Brassicaceae</taxon>
        <taxon>Brassiceae</taxon>
        <taxon>Brassica</taxon>
    </lineage>
</organism>
<feature type="repeat" description="PPR" evidence="2">
    <location>
        <begin position="255"/>
        <end position="289"/>
    </location>
</feature>
<feature type="repeat" description="PPR" evidence="2">
    <location>
        <begin position="220"/>
        <end position="254"/>
    </location>
</feature>
<feature type="repeat" description="PPR" evidence="2">
    <location>
        <begin position="526"/>
        <end position="560"/>
    </location>
</feature>
<dbReference type="PANTHER" id="PTHR46922:SF4">
    <property type="entry name" value="DHHA1 DOMAIN PROTEIN"/>
    <property type="match status" value="1"/>
</dbReference>
<dbReference type="Pfam" id="PF12854">
    <property type="entry name" value="PPR_1"/>
    <property type="match status" value="2"/>
</dbReference>
<evidence type="ECO:0000256" key="1">
    <source>
        <dbReference type="ARBA" id="ARBA00022737"/>
    </source>
</evidence>
<dbReference type="Pfam" id="PF01535">
    <property type="entry name" value="PPR"/>
    <property type="match status" value="5"/>
</dbReference>
<evidence type="ECO:0008006" key="6">
    <source>
        <dbReference type="Google" id="ProtNLM"/>
    </source>
</evidence>
<keyword evidence="1" id="KW-0677">Repeat</keyword>
<feature type="region of interest" description="Disordered" evidence="3">
    <location>
        <begin position="1"/>
        <end position="47"/>
    </location>
</feature>
<dbReference type="eggNOG" id="KOG4197">
    <property type="taxonomic scope" value="Eukaryota"/>
</dbReference>
<dbReference type="AlphaFoldDB" id="A0A0D3BN65"/>
<feature type="repeat" description="PPR" evidence="2">
    <location>
        <begin position="456"/>
        <end position="490"/>
    </location>
</feature>
<sequence length="1133" mass="127558">SPLSSASKTIPPPPSSFSETLIQNQQTHKNPSDTPSSATTSSSRNSAAPTEILLCNVINHFSRGRLPTPDIHVFDEMPQYRCQRTINSVNSLLNALLKCGAFDKAKEVLTRVGEFGKPDACTYNVLISGYSQSGCFDEAVKLFDEMVERKVKPTGVTFGTLMHGLCKYLKVKEALKMKQDMLKVYGVCPTVHVYAFLIKALCRVGELSLAFKLKDEVKVDSTIYYTLISLLIKDGRSNEVPEILEEMREKGCEPDKVTYNVLVNGFCVENDLESAYRVLDEMVEKGLKPDVISYNMILGALFRIRNWKGAYSFEDMPRRGCVPDILSHRIVFYGLCEDLQLEEAVVVLEEMVLRIPVYIIMFIRVLGNDLKVKEALKMKHDMLKVYGVFPTVHIYASLIKALCQDGELGLAFKLKDEVKADSAIYSTLINSLIKAGRSDEVSGILEEMREKGCEPDTVTYNVLINGFCLENDFESAYKVLDDMVEKGLKPDVISYNMILGALFRIQNWKEGAYLFEDMPRRGCVPDVLSYRIVFDGLCEGLKFEEAAVILDEMMFKGYKPRRDRLERFLQRLCESEKMEILGDVISSLNKGNAYDADFWSVTVPEVCKEPVLSDSIDLNESRSEDGAEEGGGSLPLPLPRRCLRRLGSSSLLLSELNPFPLLPKHSLLSNHNQQASSPRHQPSLSSRFHRTEDMPRRGCVPDVLSYRIVFDGLCEGLQFEEAAVILDEMMFKGYKPRRDRLERFLQRLCESEKMEILGDVISSLNKGNAYDADFWKSVLKGVGRLDFPAKQARGMNLGVKMVQKKVAVLYHYPCHDGVFAALAAHLYFSANSIPSLFFPNTVYSPITISKLPLQDISHLYLLDFTGPPGFVQQVSPKVNNVVILDHHKTAIESLGDVSSTCKNVTKVLDIGRSGATIAFDYFTQKLKEESRGNCREMDEFKRMRRVFEYIEDADIWKWNLPESKAFNSGIIDLGIEYNFNQNSSLFQQLLSLDHDTVINRGRESLSRKHKLIQEALEQSYEIVLGGGAEEFGRCLAVNGDEIAELRSELGNQLAEKSKGMRLRGVGAVVYRVPELGDETKLKISLRSVKEEDTTVVSQRFGGGGHKNASSFLLSSTEFEQWKVKRNSCSYTLN</sequence>
<dbReference type="Proteomes" id="UP000032141">
    <property type="component" value="Chromosome C3"/>
</dbReference>
<feature type="repeat" description="PPR" evidence="2">
    <location>
        <begin position="119"/>
        <end position="153"/>
    </location>
</feature>
<evidence type="ECO:0000256" key="2">
    <source>
        <dbReference type="PROSITE-ProRule" id="PRU00708"/>
    </source>
</evidence>
<dbReference type="Gramene" id="Bo3g185000.1">
    <property type="protein sequence ID" value="Bo3g185000.1"/>
    <property type="gene ID" value="Bo3g185000"/>
</dbReference>
<dbReference type="Gene3D" id="3.10.310.30">
    <property type="match status" value="1"/>
</dbReference>
<feature type="repeat" description="PPR" evidence="2">
    <location>
        <begin position="421"/>
        <end position="455"/>
    </location>
</feature>
<dbReference type="HOGENOM" id="CLU_278823_0_0_1"/>
<dbReference type="SUPFAM" id="SSF48452">
    <property type="entry name" value="TPR-like"/>
    <property type="match status" value="1"/>
</dbReference>
<evidence type="ECO:0000256" key="3">
    <source>
        <dbReference type="SAM" id="MobiDB-lite"/>
    </source>
</evidence>
<protein>
    <recommendedName>
        <fullName evidence="6">DHHA1 domain-containing protein</fullName>
    </recommendedName>
</protein>
<dbReference type="InterPro" id="IPR038763">
    <property type="entry name" value="DHH_sf"/>
</dbReference>
<reference evidence="4 5" key="1">
    <citation type="journal article" date="2014" name="Genome Biol.">
        <title>Transcriptome and methylome profiling reveals relics of genome dominance in the mesopolyploid Brassica oleracea.</title>
        <authorList>
            <person name="Parkin I.A."/>
            <person name="Koh C."/>
            <person name="Tang H."/>
            <person name="Robinson S.J."/>
            <person name="Kagale S."/>
            <person name="Clarke W.E."/>
            <person name="Town C.D."/>
            <person name="Nixon J."/>
            <person name="Krishnakumar V."/>
            <person name="Bidwell S.L."/>
            <person name="Denoeud F."/>
            <person name="Belcram H."/>
            <person name="Links M.G."/>
            <person name="Just J."/>
            <person name="Clarke C."/>
            <person name="Bender T."/>
            <person name="Huebert T."/>
            <person name="Mason A.S."/>
            <person name="Pires J.C."/>
            <person name="Barker G."/>
            <person name="Moore J."/>
            <person name="Walley P.G."/>
            <person name="Manoli S."/>
            <person name="Batley J."/>
            <person name="Edwards D."/>
            <person name="Nelson M.N."/>
            <person name="Wang X."/>
            <person name="Paterson A.H."/>
            <person name="King G."/>
            <person name="Bancroft I."/>
            <person name="Chalhoub B."/>
            <person name="Sharpe A.G."/>
        </authorList>
    </citation>
    <scope>NUCLEOTIDE SEQUENCE</scope>
    <source>
        <strain evidence="4 5">cv. TO1000</strain>
    </source>
</reference>
<dbReference type="InterPro" id="IPR011990">
    <property type="entry name" value="TPR-like_helical_dom_sf"/>
</dbReference>
<keyword evidence="5" id="KW-1185">Reference proteome</keyword>
<dbReference type="NCBIfam" id="TIGR00756">
    <property type="entry name" value="PPR"/>
    <property type="match status" value="9"/>
</dbReference>
<name>A0A0D3BN65_BRAOL</name>
<dbReference type="PANTHER" id="PTHR46922">
    <property type="entry name" value="DHHA1 DOMAIN PROTEIN"/>
    <property type="match status" value="1"/>
</dbReference>